<dbReference type="PANTHER" id="PTHR11743">
    <property type="entry name" value="VOLTAGE-DEPENDENT ANION-SELECTIVE CHANNEL"/>
    <property type="match status" value="1"/>
</dbReference>
<dbReference type="InterPro" id="IPR001925">
    <property type="entry name" value="Porin_Euk"/>
</dbReference>
<dbReference type="Pfam" id="PF01459">
    <property type="entry name" value="Porin_3"/>
    <property type="match status" value="1"/>
</dbReference>
<dbReference type="CDD" id="cd07306">
    <property type="entry name" value="Porin3_VDAC"/>
    <property type="match status" value="1"/>
</dbReference>
<dbReference type="PANTHER" id="PTHR11743:SF78">
    <property type="entry name" value="MITOCHONDRIAL OUTER MEMBRANE PROTEIN PORIN OF 36 KDA-LIKE"/>
    <property type="match status" value="1"/>
</dbReference>
<dbReference type="Gene3D" id="2.40.160.10">
    <property type="entry name" value="Porin"/>
    <property type="match status" value="1"/>
</dbReference>
<sequence length="329" mass="35940">MSAATPAPSRDSEFQLWLLMKPTSNATSQLSNERYPPPPVLPLRRLHQPPLDSTRMGGLLLLKNFKKKTGDLIYKDYESESKLKLSTHSANGVGLTASASKLGKMHFADVNLEMKRQAITFEMKVKSDSNVAVSAMLGDPNRDLTTHLTLKLPSKHAMVELMYMKKYLALSGNISIKGHPFMSCSATVGNKVISVGANVGFHMKCQRLAACNVGLSYTKNDLMASFIVSDKGDTLTFAYHQDVNPSLKTAVAGELTHIVSSNDTLFILGVQHGLDPQTIIKARASSMGKLSALVQHQFSRRALITATCEVDCMDLNKRSKFGLTLALDP</sequence>
<proteinExistence type="inferred from homology"/>
<accession>A0AA35Z4E2</accession>
<evidence type="ECO:0000313" key="3">
    <source>
        <dbReference type="Proteomes" id="UP001177003"/>
    </source>
</evidence>
<dbReference type="Proteomes" id="UP001177003">
    <property type="component" value="Chromosome 5"/>
</dbReference>
<keyword evidence="3" id="KW-1185">Reference proteome</keyword>
<organism evidence="2 3">
    <name type="scientific">Lactuca saligna</name>
    <name type="common">Willowleaf lettuce</name>
    <dbReference type="NCBI Taxonomy" id="75948"/>
    <lineage>
        <taxon>Eukaryota</taxon>
        <taxon>Viridiplantae</taxon>
        <taxon>Streptophyta</taxon>
        <taxon>Embryophyta</taxon>
        <taxon>Tracheophyta</taxon>
        <taxon>Spermatophyta</taxon>
        <taxon>Magnoliopsida</taxon>
        <taxon>eudicotyledons</taxon>
        <taxon>Gunneridae</taxon>
        <taxon>Pentapetalae</taxon>
        <taxon>asterids</taxon>
        <taxon>campanulids</taxon>
        <taxon>Asterales</taxon>
        <taxon>Asteraceae</taxon>
        <taxon>Cichorioideae</taxon>
        <taxon>Cichorieae</taxon>
        <taxon>Lactucinae</taxon>
        <taxon>Lactuca</taxon>
    </lineage>
</organism>
<gene>
    <name evidence="2" type="ORF">LSALG_LOCUS25155</name>
</gene>
<protein>
    <submittedName>
        <fullName evidence="2">Uncharacterized protein</fullName>
    </submittedName>
</protein>
<reference evidence="2" key="1">
    <citation type="submission" date="2023-04" db="EMBL/GenBank/DDBJ databases">
        <authorList>
            <person name="Vijverberg K."/>
            <person name="Xiong W."/>
            <person name="Schranz E."/>
        </authorList>
    </citation>
    <scope>NUCLEOTIDE SEQUENCE</scope>
</reference>
<dbReference type="GO" id="GO:0005741">
    <property type="term" value="C:mitochondrial outer membrane"/>
    <property type="evidence" value="ECO:0007669"/>
    <property type="project" value="InterPro"/>
</dbReference>
<dbReference type="GO" id="GO:0008308">
    <property type="term" value="F:voltage-gated monoatomic anion channel activity"/>
    <property type="evidence" value="ECO:0007669"/>
    <property type="project" value="InterPro"/>
</dbReference>
<name>A0AA35Z4E2_LACSI</name>
<evidence type="ECO:0000256" key="1">
    <source>
        <dbReference type="ARBA" id="ARBA00009624"/>
    </source>
</evidence>
<comment type="similarity">
    <text evidence="1">Belongs to the eukaryotic mitochondrial porin (TC 1.B.8.1) family.</text>
</comment>
<evidence type="ECO:0000313" key="2">
    <source>
        <dbReference type="EMBL" id="CAI9285695.1"/>
    </source>
</evidence>
<dbReference type="InterPro" id="IPR023614">
    <property type="entry name" value="Porin_dom_sf"/>
</dbReference>
<dbReference type="AlphaFoldDB" id="A0AA35Z4E2"/>
<dbReference type="InterPro" id="IPR027246">
    <property type="entry name" value="Porin_Euk/Tom40"/>
</dbReference>
<dbReference type="EMBL" id="OX465081">
    <property type="protein sequence ID" value="CAI9285695.1"/>
    <property type="molecule type" value="Genomic_DNA"/>
</dbReference>